<protein>
    <recommendedName>
        <fullName evidence="6">EGF-like domain-containing protein</fullName>
    </recommendedName>
</protein>
<evidence type="ECO:0008006" key="6">
    <source>
        <dbReference type="Google" id="ProtNLM"/>
    </source>
</evidence>
<reference evidence="5" key="1">
    <citation type="submission" date="2014-11" db="EMBL/GenBank/DDBJ databases">
        <authorList>
            <person name="Otto D Thomas"/>
            <person name="Naeem Raeece"/>
        </authorList>
    </citation>
    <scope>NUCLEOTIDE SEQUENCE</scope>
</reference>
<keyword evidence="1" id="KW-0245">EGF-like domain</keyword>
<feature type="domain" description="C-type lectin" evidence="4">
    <location>
        <begin position="111"/>
        <end position="242"/>
    </location>
</feature>
<gene>
    <name evidence="5" type="ORF">Cvel_10308</name>
</gene>
<dbReference type="InterPro" id="IPR016186">
    <property type="entry name" value="C-type_lectin-like/link_sf"/>
</dbReference>
<dbReference type="SUPFAM" id="SSF57196">
    <property type="entry name" value="EGF/Laminin"/>
    <property type="match status" value="1"/>
</dbReference>
<dbReference type="PROSITE" id="PS01186">
    <property type="entry name" value="EGF_2"/>
    <property type="match status" value="1"/>
</dbReference>
<accession>A0A0G4I251</accession>
<feature type="signal peptide" evidence="2">
    <location>
        <begin position="1"/>
        <end position="17"/>
    </location>
</feature>
<feature type="chain" id="PRO_5005192644" description="EGF-like domain-containing protein" evidence="2">
    <location>
        <begin position="18"/>
        <end position="293"/>
    </location>
</feature>
<sequence length="293" mass="32197">MRTTVVCFFLGLGSAQAAFELPNMKPFEDLQFNKLFDKGTGEKADKVAAKPCTPSPCGPGVCIEINKGFTREDYICSCPVPFYGRNCELATRVCPQGWTELPRSPNDISEGEFRCYQLRGNNFVAASERVGLTWFNAETDCNTNLIPSEALNSNLLTVDTEAIHSEMLLLNQRFGEFWVGGSYTGPNPPSPPCSGNQLDYYFAPNWAWNDGTPFEASNSSNVFWKVFNGNPEAVNSQPNACVDGSGNIEAIFYKFDDSAVPSSGWQDRVADGGTLASVKPWVCQIRLDDPEAM</sequence>
<dbReference type="AlphaFoldDB" id="A0A0G4I251"/>
<dbReference type="CDD" id="cd00054">
    <property type="entry name" value="EGF_CA"/>
    <property type="match status" value="1"/>
</dbReference>
<dbReference type="Gene3D" id="3.10.100.10">
    <property type="entry name" value="Mannose-Binding Protein A, subunit A"/>
    <property type="match status" value="1"/>
</dbReference>
<feature type="disulfide bond" evidence="1">
    <location>
        <begin position="78"/>
        <end position="87"/>
    </location>
</feature>
<dbReference type="InterPro" id="IPR000742">
    <property type="entry name" value="EGF"/>
</dbReference>
<dbReference type="InterPro" id="IPR016187">
    <property type="entry name" value="CTDL_fold"/>
</dbReference>
<comment type="caution">
    <text evidence="1">Lacks conserved residue(s) required for the propagation of feature annotation.</text>
</comment>
<feature type="domain" description="EGF-like" evidence="3">
    <location>
        <begin position="48"/>
        <end position="88"/>
    </location>
</feature>
<evidence type="ECO:0000259" key="4">
    <source>
        <dbReference type="PROSITE" id="PS50041"/>
    </source>
</evidence>
<keyword evidence="1" id="KW-1015">Disulfide bond</keyword>
<dbReference type="PROSITE" id="PS50026">
    <property type="entry name" value="EGF_3"/>
    <property type="match status" value="1"/>
</dbReference>
<dbReference type="VEuPathDB" id="CryptoDB:Cvel_10308"/>
<evidence type="ECO:0000256" key="1">
    <source>
        <dbReference type="PROSITE-ProRule" id="PRU00076"/>
    </source>
</evidence>
<proteinExistence type="predicted"/>
<name>A0A0G4I251_9ALVE</name>
<evidence type="ECO:0000256" key="2">
    <source>
        <dbReference type="SAM" id="SignalP"/>
    </source>
</evidence>
<dbReference type="PROSITE" id="PS50041">
    <property type="entry name" value="C_TYPE_LECTIN_2"/>
    <property type="match status" value="1"/>
</dbReference>
<dbReference type="SUPFAM" id="SSF56436">
    <property type="entry name" value="C-type lectin-like"/>
    <property type="match status" value="1"/>
</dbReference>
<dbReference type="Gene3D" id="2.10.25.10">
    <property type="entry name" value="Laminin"/>
    <property type="match status" value="1"/>
</dbReference>
<evidence type="ECO:0000313" key="5">
    <source>
        <dbReference type="EMBL" id="CEM50980.1"/>
    </source>
</evidence>
<evidence type="ECO:0000259" key="3">
    <source>
        <dbReference type="PROSITE" id="PS50026"/>
    </source>
</evidence>
<dbReference type="InterPro" id="IPR001304">
    <property type="entry name" value="C-type_lectin-like"/>
</dbReference>
<dbReference type="EMBL" id="CDMZ01004814">
    <property type="protein sequence ID" value="CEM50980.1"/>
    <property type="molecule type" value="Genomic_DNA"/>
</dbReference>
<keyword evidence="2" id="KW-0732">Signal</keyword>
<dbReference type="SMART" id="SM00181">
    <property type="entry name" value="EGF"/>
    <property type="match status" value="1"/>
</dbReference>
<feature type="disulfide bond" evidence="1">
    <location>
        <begin position="52"/>
        <end position="62"/>
    </location>
</feature>
<organism evidence="5">
    <name type="scientific">Chromera velia CCMP2878</name>
    <dbReference type="NCBI Taxonomy" id="1169474"/>
    <lineage>
        <taxon>Eukaryota</taxon>
        <taxon>Sar</taxon>
        <taxon>Alveolata</taxon>
        <taxon>Colpodellida</taxon>
        <taxon>Chromeraceae</taxon>
        <taxon>Chromera</taxon>
    </lineage>
</organism>
<dbReference type="PROSITE" id="PS00022">
    <property type="entry name" value="EGF_1"/>
    <property type="match status" value="1"/>
</dbReference>